<dbReference type="Proteomes" id="UP000618931">
    <property type="component" value="Unassembled WGS sequence"/>
</dbReference>
<comment type="caution">
    <text evidence="7">The sequence shown here is derived from an EMBL/GenBank/DDBJ whole genome shotgun (WGS) entry which is preliminary data.</text>
</comment>
<dbReference type="InterPro" id="IPR029044">
    <property type="entry name" value="Nucleotide-diphossugar_trans"/>
</dbReference>
<evidence type="ECO:0000256" key="3">
    <source>
        <dbReference type="ARBA" id="ARBA00022676"/>
    </source>
</evidence>
<gene>
    <name evidence="7" type="ORF">I2H31_19025</name>
</gene>
<evidence type="ECO:0000313" key="7">
    <source>
        <dbReference type="EMBL" id="MBF9223205.1"/>
    </source>
</evidence>
<accession>A0ABS0I8D0</accession>
<evidence type="ECO:0000256" key="2">
    <source>
        <dbReference type="ARBA" id="ARBA00022475"/>
    </source>
</evidence>
<proteinExistence type="predicted"/>
<keyword evidence="2" id="KW-1003">Cell membrane</keyword>
<dbReference type="SUPFAM" id="SSF53448">
    <property type="entry name" value="Nucleotide-diphospho-sugar transferases"/>
    <property type="match status" value="1"/>
</dbReference>
<dbReference type="EMBL" id="JADQDM010000012">
    <property type="protein sequence ID" value="MBF9223205.1"/>
    <property type="molecule type" value="Genomic_DNA"/>
</dbReference>
<dbReference type="InterPro" id="IPR001173">
    <property type="entry name" value="Glyco_trans_2-like"/>
</dbReference>
<protein>
    <submittedName>
        <fullName evidence="7">Glycosyltransferase</fullName>
    </submittedName>
</protein>
<evidence type="ECO:0000256" key="4">
    <source>
        <dbReference type="ARBA" id="ARBA00022679"/>
    </source>
</evidence>
<dbReference type="RefSeq" id="WP_196294645.1">
    <property type="nucleotide sequence ID" value="NZ_JADQDM010000012.1"/>
</dbReference>
<feature type="domain" description="Glycosyltransferase 2-like" evidence="6">
    <location>
        <begin position="54"/>
        <end position="197"/>
    </location>
</feature>
<dbReference type="PANTHER" id="PTHR43646">
    <property type="entry name" value="GLYCOSYLTRANSFERASE"/>
    <property type="match status" value="1"/>
</dbReference>
<organism evidence="7 8">
    <name type="scientific">Hymenobacter ruricola</name>
    <dbReference type="NCBI Taxonomy" id="2791023"/>
    <lineage>
        <taxon>Bacteria</taxon>
        <taxon>Pseudomonadati</taxon>
        <taxon>Bacteroidota</taxon>
        <taxon>Cytophagia</taxon>
        <taxon>Cytophagales</taxon>
        <taxon>Hymenobacteraceae</taxon>
        <taxon>Hymenobacter</taxon>
    </lineage>
</organism>
<keyword evidence="8" id="KW-1185">Reference proteome</keyword>
<reference evidence="7 8" key="1">
    <citation type="submission" date="2020-11" db="EMBL/GenBank/DDBJ databases">
        <authorList>
            <person name="Kim M.K."/>
        </authorList>
    </citation>
    <scope>NUCLEOTIDE SEQUENCE [LARGE SCALE GENOMIC DNA]</scope>
    <source>
        <strain evidence="7 8">BT662</strain>
    </source>
</reference>
<sequence>MTHATPARFLASHEATAAAPIPSADWLVAPPRRGRSARQLHQQLPPPCPGLCTSVIIPAKNEATNLPATLAALAAQVDFSGQLLPAGSFEVIVLANNCTDKTAAAVRRQAQRFPHLALHVAELCLPAAKAHVGRARRLLMDEACARLEQVGRRHGVIASTDADTRVAPTWLAAIQAEIAAGADAVGGRIFTEMSGPALLPLRRIQAADAAYRLLCARLEDLIDPAPADPWPRHHQHFGASLALTARAYRQAGGLPEVRFLEDEALCQALRRHDLKLRHSPNVHVLTSARRQGRVEVGLSWQLREWLHMSRQHREPRVDNPVQLARSWQLRRQLHAYWHGRLGADADALLTRLGLPKTLLMKQVRQAATFGVLWEWVVAHSPALAVAPVPLSEALRMLPRLIRSGAVARPARGGSAFFQQVEPVGFVPLAAQVA</sequence>
<name>A0ABS0I8D0_9BACT</name>
<comment type="subcellular location">
    <subcellularLocation>
        <location evidence="1">Cell membrane</location>
    </subcellularLocation>
</comment>
<keyword evidence="5" id="KW-0472">Membrane</keyword>
<keyword evidence="4" id="KW-0808">Transferase</keyword>
<dbReference type="Gene3D" id="3.90.550.10">
    <property type="entry name" value="Spore Coat Polysaccharide Biosynthesis Protein SpsA, Chain A"/>
    <property type="match status" value="1"/>
</dbReference>
<dbReference type="PANTHER" id="PTHR43646:SF2">
    <property type="entry name" value="GLYCOSYLTRANSFERASE 2-LIKE DOMAIN-CONTAINING PROTEIN"/>
    <property type="match status" value="1"/>
</dbReference>
<evidence type="ECO:0000259" key="6">
    <source>
        <dbReference type="Pfam" id="PF00535"/>
    </source>
</evidence>
<evidence type="ECO:0000313" key="8">
    <source>
        <dbReference type="Proteomes" id="UP000618931"/>
    </source>
</evidence>
<evidence type="ECO:0000256" key="1">
    <source>
        <dbReference type="ARBA" id="ARBA00004236"/>
    </source>
</evidence>
<dbReference type="Pfam" id="PF00535">
    <property type="entry name" value="Glycos_transf_2"/>
    <property type="match status" value="1"/>
</dbReference>
<keyword evidence="3" id="KW-0328">Glycosyltransferase</keyword>
<evidence type="ECO:0000256" key="5">
    <source>
        <dbReference type="ARBA" id="ARBA00023136"/>
    </source>
</evidence>